<protein>
    <recommendedName>
        <fullName evidence="3">Lipoprotein</fullName>
    </recommendedName>
</protein>
<evidence type="ECO:0008006" key="3">
    <source>
        <dbReference type="Google" id="ProtNLM"/>
    </source>
</evidence>
<evidence type="ECO:0000313" key="1">
    <source>
        <dbReference type="EMBL" id="NEE00279.1"/>
    </source>
</evidence>
<dbReference type="AlphaFoldDB" id="A0A6L9S5B8"/>
<evidence type="ECO:0000313" key="2">
    <source>
        <dbReference type="Proteomes" id="UP000475214"/>
    </source>
</evidence>
<keyword evidence="2" id="KW-1185">Reference proteome</keyword>
<organism evidence="1 2">
    <name type="scientific">Phytoactinopolyspora halotolerans</name>
    <dbReference type="NCBI Taxonomy" id="1981512"/>
    <lineage>
        <taxon>Bacteria</taxon>
        <taxon>Bacillati</taxon>
        <taxon>Actinomycetota</taxon>
        <taxon>Actinomycetes</taxon>
        <taxon>Jiangellales</taxon>
        <taxon>Jiangellaceae</taxon>
        <taxon>Phytoactinopolyspora</taxon>
    </lineage>
</organism>
<dbReference type="RefSeq" id="WP_163735760.1">
    <property type="nucleotide sequence ID" value="NZ_JAAGOA010000005.1"/>
</dbReference>
<sequence length="184" mass="20352">MGLYIRRWTPLATVLVVALGISACGDDDGGDSGPQTFEDDAYPFTFEYPSDFEVTEDVNFSVEAGGNLEDNRAVALDEENMLILSRTTLNVTIDESNLELAKDEMDQLFQQIDPESGQGEEGEYAGFLALDYQVSVDTPEDGESRIVSLFDGDQQYTINCQSAPEHREEIEQACQQALDTLSRT</sequence>
<dbReference type="Proteomes" id="UP000475214">
    <property type="component" value="Unassembled WGS sequence"/>
</dbReference>
<comment type="caution">
    <text evidence="1">The sequence shown here is derived from an EMBL/GenBank/DDBJ whole genome shotgun (WGS) entry which is preliminary data.</text>
</comment>
<proteinExistence type="predicted"/>
<dbReference type="PROSITE" id="PS51257">
    <property type="entry name" value="PROKAR_LIPOPROTEIN"/>
    <property type="match status" value="1"/>
</dbReference>
<accession>A0A6L9S5B8</accession>
<name>A0A6L9S5B8_9ACTN</name>
<dbReference type="EMBL" id="JAAGOA010000005">
    <property type="protein sequence ID" value="NEE00279.1"/>
    <property type="molecule type" value="Genomic_DNA"/>
</dbReference>
<reference evidence="1 2" key="1">
    <citation type="submission" date="2020-02" db="EMBL/GenBank/DDBJ databases">
        <authorList>
            <person name="Li X.-J."/>
            <person name="Han X.-M."/>
        </authorList>
    </citation>
    <scope>NUCLEOTIDE SEQUENCE [LARGE SCALE GENOMIC DNA]</scope>
    <source>
        <strain evidence="1 2">CCTCC AB 2017055</strain>
    </source>
</reference>
<gene>
    <name evidence="1" type="ORF">G1H10_08860</name>
</gene>